<dbReference type="PANTHER" id="PTHR35340">
    <property type="entry name" value="PQQ ENZYME REPEAT PROTEIN-RELATED"/>
    <property type="match status" value="1"/>
</dbReference>
<dbReference type="SUPFAM" id="SSF75011">
    <property type="entry name" value="3-carboxy-cis,cis-mucoante lactonizing enzyme"/>
    <property type="match status" value="1"/>
</dbReference>
<evidence type="ECO:0000313" key="2">
    <source>
        <dbReference type="Proteomes" id="UP000282086"/>
    </source>
</evidence>
<dbReference type="InterPro" id="IPR053143">
    <property type="entry name" value="Arylsulfate_ST"/>
</dbReference>
<sequence length="190" mass="21305">MAHLTQDSTFTLGRRPAGLIYADKAKSFGGYTLFAPQTAEGRVYLVDEQGEVAHQWQLPVRAGRDAVLLPNGNLGYNGSHRTSANLYPAWDLWHGGDFYEVTPDNEIVWHYEDIFHHHDAQWLANGNLLYTAASPLPADIAARVTGGDPRRDAPDGVIQSDVVKEVNRDGEVVWEWRAWEHLNPEDFPDS</sequence>
<dbReference type="EMBL" id="LR134140">
    <property type="protein sequence ID" value="VDZ97382.1"/>
    <property type="molecule type" value="Genomic_DNA"/>
</dbReference>
<dbReference type="Proteomes" id="UP000282086">
    <property type="component" value="Chromosome"/>
</dbReference>
<name>A0A447N295_SALET</name>
<proteinExistence type="predicted"/>
<reference evidence="1 2" key="1">
    <citation type="submission" date="2018-12" db="EMBL/GenBank/DDBJ databases">
        <authorList>
            <consortium name="Pathogen Informatics"/>
        </authorList>
    </citation>
    <scope>NUCLEOTIDE SEQUENCE [LARGE SCALE GENOMIC DNA]</scope>
    <source>
        <strain evidence="1 2">NCTC129</strain>
    </source>
</reference>
<evidence type="ECO:0000313" key="1">
    <source>
        <dbReference type="EMBL" id="VDZ97382.1"/>
    </source>
</evidence>
<organism evidence="1 2">
    <name type="scientific">Salmonella enterica I</name>
    <dbReference type="NCBI Taxonomy" id="59201"/>
    <lineage>
        <taxon>Bacteria</taxon>
        <taxon>Pseudomonadati</taxon>
        <taxon>Pseudomonadota</taxon>
        <taxon>Gammaproteobacteria</taxon>
        <taxon>Enterobacterales</taxon>
        <taxon>Enterobacteriaceae</taxon>
        <taxon>Salmonella</taxon>
    </lineage>
</organism>
<gene>
    <name evidence="1" type="ORF">NCTC129_03602</name>
</gene>
<protein>
    <submittedName>
        <fullName evidence="1">PQQ enzyme repeat protein</fullName>
    </submittedName>
</protein>
<dbReference type="PANTHER" id="PTHR35340:SF5">
    <property type="entry name" value="ASST-DOMAIN-CONTAINING PROTEIN"/>
    <property type="match status" value="1"/>
</dbReference>
<dbReference type="AlphaFoldDB" id="A0A447N295"/>
<accession>A0A447N295</accession>